<comment type="subcellular location">
    <subcellularLocation>
        <location evidence="11">Endomembrane system</location>
        <topology evidence="11">Single-pass membrane protein</topology>
    </subcellularLocation>
    <subcellularLocation>
        <location evidence="1">Membrane</location>
        <topology evidence="1">Single-pass type II membrane protein</topology>
    </subcellularLocation>
</comment>
<evidence type="ECO:0000256" key="2">
    <source>
        <dbReference type="ARBA" id="ARBA00022438"/>
    </source>
</evidence>
<evidence type="ECO:0000313" key="16">
    <source>
        <dbReference type="Proteomes" id="UP001642540"/>
    </source>
</evidence>
<keyword evidence="9 12" id="KW-0472">Membrane</keyword>
<evidence type="ECO:0000256" key="1">
    <source>
        <dbReference type="ARBA" id="ARBA00004606"/>
    </source>
</evidence>
<dbReference type="InterPro" id="IPR001375">
    <property type="entry name" value="Peptidase_S9_cat"/>
</dbReference>
<sequence>MIRPRIIFIGGVAFVCLFIFLITISGNNQNTTIPDNEPYVDTTAITTSDVVNGKFYARNANCSWVGNDALGWITAGGDLIIYNVTNGEKTIVIKADQFISRPWKFKFSKDMKYVLVSFDPRRLFRTSILARYAVHSAETGQLIQEVKVSDSHVPQAFQIAIWSNDNRTVLVVFKNDVYAVGIDQFSVTRLTRDGSATLFNGIADWVYEEEVFTGSSTTVYPSSSGKYVGYLKFNDSSVQPINYDLYGDYYGEPYYESYYQYPKFGTVRYPKSGTSNPTVSVHLVDLSCATITPNSPSCSWEFTLNSLMERVQSRYKEFIITNLKWLDIESTFAINIMNRIQNASYIFQCSVSTRDCVNMRQLNKSNGWIDANPIFSLGNELLQIETVREGDGLEYAHINSASADRARFLTHGTYSIDEILGVNGNRIIFKAPLISKLSPVKLIDSTQSHYYSLDLSTPSLPPTCLTCYQNCTFNTAKFNTDLTYFVNTCARVSSVTHVDLVRVNLIGSSAILKLENNKKLEESLADVHIPEINVIRIPYTIGSRTYNLTVKTIGPPGWKNAPRGTLPILVDIYGGPNSQKVQAKFTPNEWSHALASNHYIPMVYAIIDGIGSGRQSSSQAFEVYRDLGNKEIYDKIYATEELIKMFPSLDPERTAIWGWSYGGYVSSSVMGKDTKRVFKCGISVAPVVNWNYYDTIYTERYMSTPQDNPEGYNTSNVIRTVENFVGKQFMLIHGNADDNVHYQQSMVLTRALEQQGVVFRMQSYPDENHSLGGVRPHLFMTLEDFLFNQCFNRIMHK</sequence>
<evidence type="ECO:0000256" key="3">
    <source>
        <dbReference type="ARBA" id="ARBA00022670"/>
    </source>
</evidence>
<organism evidence="15 16">
    <name type="scientific">Orchesella dallaii</name>
    <dbReference type="NCBI Taxonomy" id="48710"/>
    <lineage>
        <taxon>Eukaryota</taxon>
        <taxon>Metazoa</taxon>
        <taxon>Ecdysozoa</taxon>
        <taxon>Arthropoda</taxon>
        <taxon>Hexapoda</taxon>
        <taxon>Collembola</taxon>
        <taxon>Entomobryomorpha</taxon>
        <taxon>Entomobryoidea</taxon>
        <taxon>Orchesellidae</taxon>
        <taxon>Orchesellinae</taxon>
        <taxon>Orchesella</taxon>
    </lineage>
</organism>
<evidence type="ECO:0000259" key="13">
    <source>
        <dbReference type="Pfam" id="PF00326"/>
    </source>
</evidence>
<gene>
    <name evidence="15" type="ORF">ODALV1_LOCUS1034</name>
</gene>
<evidence type="ECO:0000256" key="9">
    <source>
        <dbReference type="ARBA" id="ARBA00023136"/>
    </source>
</evidence>
<evidence type="ECO:0000256" key="10">
    <source>
        <dbReference type="ARBA" id="ARBA00023180"/>
    </source>
</evidence>
<feature type="domain" description="Dipeptidylpeptidase IV N-terminal" evidence="14">
    <location>
        <begin position="108"/>
        <end position="492"/>
    </location>
</feature>
<protein>
    <recommendedName>
        <fullName evidence="17">Venom dipeptidyl peptidase 4</fullName>
    </recommendedName>
</protein>
<dbReference type="Pfam" id="PF00326">
    <property type="entry name" value="Peptidase_S9"/>
    <property type="match status" value="1"/>
</dbReference>
<reference evidence="15 16" key="1">
    <citation type="submission" date="2024-08" db="EMBL/GenBank/DDBJ databases">
        <authorList>
            <person name="Cucini C."/>
            <person name="Frati F."/>
        </authorList>
    </citation>
    <scope>NUCLEOTIDE SEQUENCE [LARGE SCALE GENOMIC DNA]</scope>
</reference>
<dbReference type="SUPFAM" id="SSF53474">
    <property type="entry name" value="alpha/beta-Hydrolases"/>
    <property type="match status" value="1"/>
</dbReference>
<evidence type="ECO:0000256" key="6">
    <source>
        <dbReference type="ARBA" id="ARBA00022825"/>
    </source>
</evidence>
<dbReference type="Proteomes" id="UP001642540">
    <property type="component" value="Unassembled WGS sequence"/>
</dbReference>
<evidence type="ECO:0000256" key="7">
    <source>
        <dbReference type="ARBA" id="ARBA00022968"/>
    </source>
</evidence>
<evidence type="ECO:0000259" key="14">
    <source>
        <dbReference type="Pfam" id="PF00930"/>
    </source>
</evidence>
<keyword evidence="6" id="KW-0720">Serine protease</keyword>
<dbReference type="InterPro" id="IPR029058">
    <property type="entry name" value="AB_hydrolase_fold"/>
</dbReference>
<dbReference type="InterPro" id="IPR050278">
    <property type="entry name" value="Serine_Prot_S9B/DPPIV"/>
</dbReference>
<dbReference type="SUPFAM" id="SSF82171">
    <property type="entry name" value="DPP6 N-terminal domain-like"/>
    <property type="match status" value="1"/>
</dbReference>
<feature type="transmembrane region" description="Helical" evidence="12">
    <location>
        <begin position="7"/>
        <end position="26"/>
    </location>
</feature>
<evidence type="ECO:0000256" key="5">
    <source>
        <dbReference type="ARBA" id="ARBA00022801"/>
    </source>
</evidence>
<accession>A0ABP1PME1</accession>
<evidence type="ECO:0000256" key="8">
    <source>
        <dbReference type="ARBA" id="ARBA00022989"/>
    </source>
</evidence>
<dbReference type="PANTHER" id="PTHR11731">
    <property type="entry name" value="PROTEASE FAMILY S9B,C DIPEPTIDYL-PEPTIDASE IV-RELATED"/>
    <property type="match status" value="1"/>
</dbReference>
<keyword evidence="2" id="KW-0031">Aminopeptidase</keyword>
<comment type="caution">
    <text evidence="15">The sequence shown here is derived from an EMBL/GenBank/DDBJ whole genome shotgun (WGS) entry which is preliminary data.</text>
</comment>
<keyword evidence="10" id="KW-0325">Glycoprotein</keyword>
<dbReference type="PANTHER" id="PTHR11731:SF200">
    <property type="entry name" value="DIPEPTIDYL PEPTIDASE 10, ISOFORM B"/>
    <property type="match status" value="1"/>
</dbReference>
<dbReference type="Gene3D" id="3.40.50.1820">
    <property type="entry name" value="alpha/beta hydrolase"/>
    <property type="match status" value="1"/>
</dbReference>
<evidence type="ECO:0000256" key="12">
    <source>
        <dbReference type="SAM" id="Phobius"/>
    </source>
</evidence>
<evidence type="ECO:0008006" key="17">
    <source>
        <dbReference type="Google" id="ProtNLM"/>
    </source>
</evidence>
<evidence type="ECO:0000256" key="11">
    <source>
        <dbReference type="ARBA" id="ARBA00037847"/>
    </source>
</evidence>
<dbReference type="EMBL" id="CAXLJM020000004">
    <property type="protein sequence ID" value="CAL8070018.1"/>
    <property type="molecule type" value="Genomic_DNA"/>
</dbReference>
<keyword evidence="4 12" id="KW-0812">Transmembrane</keyword>
<keyword evidence="7" id="KW-0735">Signal-anchor</keyword>
<feature type="domain" description="Peptidase S9 prolyl oligopeptidase catalytic" evidence="13">
    <location>
        <begin position="602"/>
        <end position="788"/>
    </location>
</feature>
<name>A0ABP1PME1_9HEXA</name>
<proteinExistence type="predicted"/>
<keyword evidence="5" id="KW-0378">Hydrolase</keyword>
<keyword evidence="3" id="KW-0645">Protease</keyword>
<keyword evidence="16" id="KW-1185">Reference proteome</keyword>
<evidence type="ECO:0000256" key="4">
    <source>
        <dbReference type="ARBA" id="ARBA00022692"/>
    </source>
</evidence>
<dbReference type="Gene3D" id="2.140.10.30">
    <property type="entry name" value="Dipeptidylpeptidase IV, N-terminal domain"/>
    <property type="match status" value="1"/>
</dbReference>
<keyword evidence="8 12" id="KW-1133">Transmembrane helix</keyword>
<evidence type="ECO:0000313" key="15">
    <source>
        <dbReference type="EMBL" id="CAL8070018.1"/>
    </source>
</evidence>
<dbReference type="Pfam" id="PF00930">
    <property type="entry name" value="DPPIV_N"/>
    <property type="match status" value="1"/>
</dbReference>
<dbReference type="InterPro" id="IPR002469">
    <property type="entry name" value="Peptidase_S9B_N"/>
</dbReference>